<protein>
    <submittedName>
        <fullName evidence="3">C4-dicarboxylate ABC transporter substrate-binding protein</fullName>
    </submittedName>
</protein>
<dbReference type="KEGG" id="tsn:W908_04750"/>
<dbReference type="Pfam" id="PF03401">
    <property type="entry name" value="TctC"/>
    <property type="match status" value="1"/>
</dbReference>
<dbReference type="AlphaFoldDB" id="A0A0M4M2R8"/>
<dbReference type="Proteomes" id="UP000068905">
    <property type="component" value="Chromosome"/>
</dbReference>
<dbReference type="CDD" id="cd07012">
    <property type="entry name" value="PBP2_Bug_TTT"/>
    <property type="match status" value="1"/>
</dbReference>
<dbReference type="PIRSF" id="PIRSF017082">
    <property type="entry name" value="YflP"/>
    <property type="match status" value="1"/>
</dbReference>
<dbReference type="OrthoDB" id="9780943at2"/>
<dbReference type="RefSeq" id="WP_053820141.1">
    <property type="nucleotide sequence ID" value="NZ_CP006911.1"/>
</dbReference>
<dbReference type="PANTHER" id="PTHR42928">
    <property type="entry name" value="TRICARBOXYLATE-BINDING PROTEIN"/>
    <property type="match status" value="1"/>
</dbReference>
<feature type="chain" id="PRO_5005798076" evidence="2">
    <location>
        <begin position="25"/>
        <end position="319"/>
    </location>
</feature>
<evidence type="ECO:0000313" key="3">
    <source>
        <dbReference type="EMBL" id="ALE01929.1"/>
    </source>
</evidence>
<dbReference type="STRING" id="1125411.W908_04750"/>
<organism evidence="3 4">
    <name type="scientific">Candidatus Pseudothioglobus singularis PS1</name>
    <dbReference type="NCBI Taxonomy" id="1125411"/>
    <lineage>
        <taxon>Bacteria</taxon>
        <taxon>Pseudomonadati</taxon>
        <taxon>Pseudomonadota</taxon>
        <taxon>Gammaproteobacteria</taxon>
        <taxon>Candidatus Pseudothioglobaceae</taxon>
        <taxon>Candidatus Pseudothioglobus</taxon>
    </lineage>
</organism>
<keyword evidence="4" id="KW-1185">Reference proteome</keyword>
<dbReference type="InterPro" id="IPR042100">
    <property type="entry name" value="Bug_dom1"/>
</dbReference>
<comment type="similarity">
    <text evidence="1">Belongs to the UPF0065 (bug) family.</text>
</comment>
<keyword evidence="2" id="KW-0732">Signal</keyword>
<sequence>MKIINITKVALLAIASLMLMPAQADYPDKPIGVMVAYGPGGATDFQARIATLASGKEDLIGQPIYILNKPGAGGRKGWNWFASEASQDGYMLGAYNVPHFIAQSIVFDTKYNINNLEPIGNWGADPAVLIVGKDSPFNTVGELLAHAEANPGAVTISGAGKFVGHHIAFLQFAKASGANLTYIPASGGVDALRMVKAGETVAGFNNLSDSARSAADLKILAVADLSRHEYLPDVPTLQESGVDVDDSSVNFRGLMVPAGTPQDVIDYLASKVPNMFGENKTVGKMKSTNSPARIMNRDEVISMWNERQAYLTDLLAGLQ</sequence>
<evidence type="ECO:0000313" key="4">
    <source>
        <dbReference type="Proteomes" id="UP000068905"/>
    </source>
</evidence>
<evidence type="ECO:0000256" key="1">
    <source>
        <dbReference type="ARBA" id="ARBA00006987"/>
    </source>
</evidence>
<feature type="signal peptide" evidence="2">
    <location>
        <begin position="1"/>
        <end position="24"/>
    </location>
</feature>
<gene>
    <name evidence="3" type="ORF">W908_04750</name>
</gene>
<dbReference type="Gene3D" id="3.40.190.10">
    <property type="entry name" value="Periplasmic binding protein-like II"/>
    <property type="match status" value="1"/>
</dbReference>
<dbReference type="EMBL" id="CP006911">
    <property type="protein sequence ID" value="ALE01929.1"/>
    <property type="molecule type" value="Genomic_DNA"/>
</dbReference>
<reference evidence="3 4" key="1">
    <citation type="journal article" date="2015" name="Genome Announc.">
        <title>Genome Sequence of 'Candidatus Thioglobus singularis' Strain PS1, a Mixotroph from the SUP05 Clade of Marine Gammaproteobacteria.</title>
        <authorList>
            <person name="Marshall K.T."/>
            <person name="Morris R.M."/>
        </authorList>
    </citation>
    <scope>NUCLEOTIDE SEQUENCE [LARGE SCALE GENOMIC DNA]</scope>
    <source>
        <strain evidence="3 4">PS1</strain>
    </source>
</reference>
<accession>A0A0M4M2R8</accession>
<dbReference type="InterPro" id="IPR005064">
    <property type="entry name" value="BUG"/>
</dbReference>
<proteinExistence type="inferred from homology"/>
<dbReference type="PATRIC" id="fig|1125411.7.peg.933"/>
<name>A0A0M4M2R8_9GAMM</name>
<evidence type="ECO:0000256" key="2">
    <source>
        <dbReference type="SAM" id="SignalP"/>
    </source>
</evidence>
<dbReference type="PANTHER" id="PTHR42928:SF5">
    <property type="entry name" value="BLR1237 PROTEIN"/>
    <property type="match status" value="1"/>
</dbReference>
<dbReference type="Gene3D" id="3.40.190.150">
    <property type="entry name" value="Bordetella uptake gene, domain 1"/>
    <property type="match status" value="1"/>
</dbReference>